<feature type="compositionally biased region" description="Acidic residues" evidence="3">
    <location>
        <begin position="33"/>
        <end position="53"/>
    </location>
</feature>
<accession>A0A9P4IUV9</accession>
<protein>
    <recommendedName>
        <fullName evidence="6">Chromatin structure-remodeling complex protein RSC7</fullName>
    </recommendedName>
</protein>
<evidence type="ECO:0000256" key="1">
    <source>
        <dbReference type="ARBA" id="ARBA00023015"/>
    </source>
</evidence>
<evidence type="ECO:0000313" key="5">
    <source>
        <dbReference type="Proteomes" id="UP000799439"/>
    </source>
</evidence>
<evidence type="ECO:0000256" key="2">
    <source>
        <dbReference type="ARBA" id="ARBA00023163"/>
    </source>
</evidence>
<keyword evidence="2" id="KW-0804">Transcription</keyword>
<reference evidence="4" key="1">
    <citation type="journal article" date="2020" name="Stud. Mycol.">
        <title>101 Dothideomycetes genomes: a test case for predicting lifestyles and emergence of pathogens.</title>
        <authorList>
            <person name="Haridas S."/>
            <person name="Albert R."/>
            <person name="Binder M."/>
            <person name="Bloem J."/>
            <person name="Labutti K."/>
            <person name="Salamov A."/>
            <person name="Andreopoulos B."/>
            <person name="Baker S."/>
            <person name="Barry K."/>
            <person name="Bills G."/>
            <person name="Bluhm B."/>
            <person name="Cannon C."/>
            <person name="Castanera R."/>
            <person name="Culley D."/>
            <person name="Daum C."/>
            <person name="Ezra D."/>
            <person name="Gonzalez J."/>
            <person name="Henrissat B."/>
            <person name="Kuo A."/>
            <person name="Liang C."/>
            <person name="Lipzen A."/>
            <person name="Lutzoni F."/>
            <person name="Magnuson J."/>
            <person name="Mondo S."/>
            <person name="Nolan M."/>
            <person name="Ohm R."/>
            <person name="Pangilinan J."/>
            <person name="Park H.-J."/>
            <person name="Ramirez L."/>
            <person name="Alfaro M."/>
            <person name="Sun H."/>
            <person name="Tritt A."/>
            <person name="Yoshinaga Y."/>
            <person name="Zwiers L.-H."/>
            <person name="Turgeon B."/>
            <person name="Goodwin S."/>
            <person name="Spatafora J."/>
            <person name="Crous P."/>
            <person name="Grigoriev I."/>
        </authorList>
    </citation>
    <scope>NUCLEOTIDE SEQUENCE</scope>
    <source>
        <strain evidence="4">CBS 260.36</strain>
    </source>
</reference>
<evidence type="ECO:0000256" key="3">
    <source>
        <dbReference type="SAM" id="MobiDB-lite"/>
    </source>
</evidence>
<proteinExistence type="predicted"/>
<feature type="region of interest" description="Disordered" evidence="3">
    <location>
        <begin position="1"/>
        <end position="121"/>
    </location>
</feature>
<dbReference type="EMBL" id="ML996093">
    <property type="protein sequence ID" value="KAF2148195.1"/>
    <property type="molecule type" value="Genomic_DNA"/>
</dbReference>
<keyword evidence="5" id="KW-1185">Reference proteome</keyword>
<dbReference type="Proteomes" id="UP000799439">
    <property type="component" value="Unassembled WGS sequence"/>
</dbReference>
<sequence length="497" mass="55159">MVDASLAEDASSVAQEEEEEQPSEAVTPAPAETEPEAEPEPQETQIEEDEEEAASSPPVIQPIPRKRRGPGRPPRIPRPEDLLADEENSDGTPRRRRGPGRPATGRQGGLRGRPRHSKVQADRVAIDKAGNMVDVINDEADLPEDEAGEQKVDKDGNLQGDRDYRVRVFTIKGRENRLYMLSTEPARCTGFRDSYLFFNKHLGLFKIILNDEEKMDLIERDLMPHSYKGRSIGVVTARSVFREFGARIVIGGRRVIDDYHEAAARERGDVEGELADPNDRLPPAGEPYNKNQYVAWHGASQVYHTQPQGVTTMPVGKRIEGKRRTNVTVGNWQYEHANEAKKFNSSLTALRRANLAGVYDTHTNLMLYPKIMQPTHARWTPVPRPSTSSFVNGEEPFFPTVPPKVYNNYLTTDTVFVSPAENAFGVPGPDGDACDLLMAPNGLSGVPADVRDELPEACRRDFDAAVAAERAWKDQWTGETGDGARGRLKIGYAGFPV</sequence>
<evidence type="ECO:0000313" key="4">
    <source>
        <dbReference type="EMBL" id="KAF2148195.1"/>
    </source>
</evidence>
<dbReference type="InterPro" id="IPR013933">
    <property type="entry name" value="CRC_Rsc7/Swp82"/>
</dbReference>
<comment type="caution">
    <text evidence="4">The sequence shown here is derived from an EMBL/GenBank/DDBJ whole genome shotgun (WGS) entry which is preliminary data.</text>
</comment>
<name>A0A9P4IUV9_9PEZI</name>
<feature type="compositionally biased region" description="Low complexity" evidence="3">
    <location>
        <begin position="23"/>
        <end position="32"/>
    </location>
</feature>
<keyword evidence="1" id="KW-0805">Transcription regulation</keyword>
<dbReference type="GO" id="GO:0031490">
    <property type="term" value="F:chromatin DNA binding"/>
    <property type="evidence" value="ECO:0007669"/>
    <property type="project" value="TreeGrafter"/>
</dbReference>
<evidence type="ECO:0008006" key="6">
    <source>
        <dbReference type="Google" id="ProtNLM"/>
    </source>
</evidence>
<dbReference type="GO" id="GO:0016586">
    <property type="term" value="C:RSC-type complex"/>
    <property type="evidence" value="ECO:0007669"/>
    <property type="project" value="TreeGrafter"/>
</dbReference>
<dbReference type="PANTHER" id="PTHR22597:SF3">
    <property type="entry name" value="CHROMATIN STRUCTURE-REMODELING COMPLEX SUBUNIT RSC7"/>
    <property type="match status" value="1"/>
</dbReference>
<gene>
    <name evidence="4" type="ORF">K461DRAFT_232760</name>
</gene>
<dbReference type="AlphaFoldDB" id="A0A9P4IUV9"/>
<organism evidence="4 5">
    <name type="scientific">Myriangium duriaei CBS 260.36</name>
    <dbReference type="NCBI Taxonomy" id="1168546"/>
    <lineage>
        <taxon>Eukaryota</taxon>
        <taxon>Fungi</taxon>
        <taxon>Dikarya</taxon>
        <taxon>Ascomycota</taxon>
        <taxon>Pezizomycotina</taxon>
        <taxon>Dothideomycetes</taxon>
        <taxon>Dothideomycetidae</taxon>
        <taxon>Myriangiales</taxon>
        <taxon>Myriangiaceae</taxon>
        <taxon>Myriangium</taxon>
    </lineage>
</organism>
<dbReference type="PANTHER" id="PTHR22597">
    <property type="entry name" value="POLYCOMB GROUP PROTEIN"/>
    <property type="match status" value="1"/>
</dbReference>
<dbReference type="OrthoDB" id="5598844at2759"/>
<dbReference type="Pfam" id="PF08624">
    <property type="entry name" value="CRC_subunit"/>
    <property type="match status" value="1"/>
</dbReference>